<dbReference type="NCBIfam" id="TIGR02118">
    <property type="entry name" value="EthD family reductase"/>
    <property type="match status" value="1"/>
</dbReference>
<proteinExistence type="predicted"/>
<keyword evidence="3" id="KW-1185">Reference proteome</keyword>
<accession>A0A1V3C4P4</accession>
<dbReference type="Pfam" id="PF07110">
    <property type="entry name" value="EthD"/>
    <property type="match status" value="1"/>
</dbReference>
<dbReference type="GO" id="GO:0016491">
    <property type="term" value="F:oxidoreductase activity"/>
    <property type="evidence" value="ECO:0007669"/>
    <property type="project" value="InterPro"/>
</dbReference>
<comment type="caution">
    <text evidence="2">The sequence shown here is derived from an EMBL/GenBank/DDBJ whole genome shotgun (WGS) entry which is preliminary data.</text>
</comment>
<name>A0A1V3C4P4_9ACTN</name>
<reference evidence="3" key="1">
    <citation type="submission" date="2016-08" db="EMBL/GenBank/DDBJ databases">
        <authorList>
            <person name="Tokovenko B."/>
            <person name="Kalinowski J."/>
        </authorList>
    </citation>
    <scope>NUCLEOTIDE SEQUENCE [LARGE SCALE GENOMIC DNA]</scope>
    <source>
        <strain evidence="3">UTMC102</strain>
    </source>
</reference>
<dbReference type="Proteomes" id="UP000189004">
    <property type="component" value="Unassembled WGS sequence"/>
</dbReference>
<evidence type="ECO:0000313" key="3">
    <source>
        <dbReference type="Proteomes" id="UP000189004"/>
    </source>
</evidence>
<protein>
    <submittedName>
        <fullName evidence="2">Ethyl tert-butyl ether degradation protein EthD</fullName>
    </submittedName>
</protein>
<feature type="domain" description="EthD" evidence="1">
    <location>
        <begin position="12"/>
        <end position="98"/>
    </location>
</feature>
<dbReference type="InterPro" id="IPR011008">
    <property type="entry name" value="Dimeric_a/b-barrel"/>
</dbReference>
<dbReference type="AlphaFoldDB" id="A0A1V3C4P4"/>
<dbReference type="Gene3D" id="3.30.70.100">
    <property type="match status" value="1"/>
</dbReference>
<evidence type="ECO:0000313" key="2">
    <source>
        <dbReference type="EMBL" id="OOC55459.1"/>
    </source>
</evidence>
<dbReference type="EMBL" id="MCOK01000001">
    <property type="protein sequence ID" value="OOC55459.1"/>
    <property type="molecule type" value="Genomic_DNA"/>
</dbReference>
<sequence length="111" mass="12995">MIKFAFLINRLPEMTVEDFQRYHRDRHAPLFTSIPEAEEYVRKYAVSHPIAADGYPDPAYDGLTEIWFDSWDDHDSFFASENYRTEVNPDESKFIDLSNVGVMVTNETVVR</sequence>
<dbReference type="STRING" id="501010.NOSIN_17915"/>
<dbReference type="InterPro" id="IPR009799">
    <property type="entry name" value="EthD_dom"/>
</dbReference>
<dbReference type="RefSeq" id="WP_077691890.1">
    <property type="nucleotide sequence ID" value="NZ_MCOK01000001.1"/>
</dbReference>
<gene>
    <name evidence="2" type="ORF">NOSIN_17915</name>
</gene>
<dbReference type="SUPFAM" id="SSF54909">
    <property type="entry name" value="Dimeric alpha+beta barrel"/>
    <property type="match status" value="1"/>
</dbReference>
<organism evidence="2 3">
    <name type="scientific">Nocardiopsis sinuspersici</name>
    <dbReference type="NCBI Taxonomy" id="501010"/>
    <lineage>
        <taxon>Bacteria</taxon>
        <taxon>Bacillati</taxon>
        <taxon>Actinomycetota</taxon>
        <taxon>Actinomycetes</taxon>
        <taxon>Streptosporangiales</taxon>
        <taxon>Nocardiopsidaceae</taxon>
        <taxon>Nocardiopsis</taxon>
    </lineage>
</organism>
<dbReference type="OrthoDB" id="2613214at2"/>
<evidence type="ECO:0000259" key="1">
    <source>
        <dbReference type="Pfam" id="PF07110"/>
    </source>
</evidence>